<evidence type="ECO:0000256" key="2">
    <source>
        <dbReference type="ARBA" id="ARBA00005132"/>
    </source>
</evidence>
<evidence type="ECO:0000256" key="7">
    <source>
        <dbReference type="ARBA" id="ARBA00022903"/>
    </source>
</evidence>
<dbReference type="PANTHER" id="PTHR32309:SF13">
    <property type="entry name" value="FERRIC ENTEROBACTIN TRANSPORT PROTEIN FEPE"/>
    <property type="match status" value="1"/>
</dbReference>
<sequence>MFFLNTEDSNSLEELSNIFKMLLKHIKLIITVTIITVAIFAIAVLFVIKPKYQSTNEIIVNQKITKSNNQYSELQQAQSTDLQLVNTYKTILTSQTVSSAVAKDVGNKDYGNSSLSVNTDQSSQVIGISVTSSNPIIASKVANSTANVFKKKIKEIMNVNNVSVISKASPNYTPVSPKTVPNLIIGCLIGIILGILLALLKEYSDKTIKDMDYVTNELGLTDLGQINDIDMKLIKKNVKH</sequence>
<dbReference type="Proteomes" id="UP000767392">
    <property type="component" value="Unassembled WGS sequence"/>
</dbReference>
<dbReference type="PANTHER" id="PTHR32309">
    <property type="entry name" value="TYROSINE-PROTEIN KINASE"/>
    <property type="match status" value="1"/>
</dbReference>
<keyword evidence="16" id="KW-1185">Reference proteome</keyword>
<evidence type="ECO:0000259" key="14">
    <source>
        <dbReference type="Pfam" id="PF13807"/>
    </source>
</evidence>
<keyword evidence="6 12" id="KW-0812">Transmembrane</keyword>
<feature type="transmembrane region" description="Helical" evidence="12">
    <location>
        <begin position="180"/>
        <end position="200"/>
    </location>
</feature>
<keyword evidence="10" id="KW-0270">Exopolysaccharide synthesis</keyword>
<keyword evidence="7" id="KW-0972">Capsule biogenesis/degradation</keyword>
<evidence type="ECO:0000256" key="3">
    <source>
        <dbReference type="ARBA" id="ARBA00006683"/>
    </source>
</evidence>
<feature type="domain" description="Tyrosine-protein kinase G-rich" evidence="14">
    <location>
        <begin position="150"/>
        <end position="202"/>
    </location>
</feature>
<keyword evidence="8 12" id="KW-1133">Transmembrane helix</keyword>
<feature type="domain" description="Polysaccharide chain length determinant N-terminal" evidence="13">
    <location>
        <begin position="15"/>
        <end position="104"/>
    </location>
</feature>
<evidence type="ECO:0000256" key="11">
    <source>
        <dbReference type="ARBA" id="ARBA00045736"/>
    </source>
</evidence>
<dbReference type="Pfam" id="PF02706">
    <property type="entry name" value="Wzz"/>
    <property type="match status" value="1"/>
</dbReference>
<keyword evidence="5" id="KW-1003">Cell membrane</keyword>
<gene>
    <name evidence="15" type="ORF">DY048_01445</name>
</gene>
<evidence type="ECO:0000313" key="15">
    <source>
        <dbReference type="EMBL" id="TPR16154.1"/>
    </source>
</evidence>
<dbReference type="Pfam" id="PF13807">
    <property type="entry name" value="GNVR"/>
    <property type="match status" value="1"/>
</dbReference>
<dbReference type="InterPro" id="IPR003856">
    <property type="entry name" value="LPS_length_determ_N"/>
</dbReference>
<evidence type="ECO:0000256" key="8">
    <source>
        <dbReference type="ARBA" id="ARBA00022989"/>
    </source>
</evidence>
<accession>A0ABY2YVZ5</accession>
<comment type="function">
    <text evidence="11">Required for CpsD phosphorylation. Involved in the regulation of capsular polysaccharide biosynthesis. May be part of a complex that directs the coordinated polymerization and export to the cell surface of the capsular polysaccharide.</text>
</comment>
<keyword evidence="9 12" id="KW-0472">Membrane</keyword>
<dbReference type="EMBL" id="QUAM01000001">
    <property type="protein sequence ID" value="TPR16154.1"/>
    <property type="molecule type" value="Genomic_DNA"/>
</dbReference>
<evidence type="ECO:0000259" key="13">
    <source>
        <dbReference type="Pfam" id="PF02706"/>
    </source>
</evidence>
<protein>
    <recommendedName>
        <fullName evidence="4">Capsular polysaccharide biosynthesis protein CpsC</fullName>
    </recommendedName>
</protein>
<evidence type="ECO:0000256" key="12">
    <source>
        <dbReference type="SAM" id="Phobius"/>
    </source>
</evidence>
<feature type="transmembrane region" description="Helical" evidence="12">
    <location>
        <begin position="28"/>
        <end position="48"/>
    </location>
</feature>
<evidence type="ECO:0000256" key="9">
    <source>
        <dbReference type="ARBA" id="ARBA00023136"/>
    </source>
</evidence>
<evidence type="ECO:0000256" key="1">
    <source>
        <dbReference type="ARBA" id="ARBA00004651"/>
    </source>
</evidence>
<evidence type="ECO:0000256" key="10">
    <source>
        <dbReference type="ARBA" id="ARBA00023169"/>
    </source>
</evidence>
<evidence type="ECO:0000256" key="5">
    <source>
        <dbReference type="ARBA" id="ARBA00022475"/>
    </source>
</evidence>
<evidence type="ECO:0000256" key="6">
    <source>
        <dbReference type="ARBA" id="ARBA00022692"/>
    </source>
</evidence>
<comment type="similarity">
    <text evidence="3">Belongs to the CpsC/CapA family.</text>
</comment>
<comment type="pathway">
    <text evidence="2">Capsule biogenesis; capsule polysaccharide biosynthesis.</text>
</comment>
<comment type="caution">
    <text evidence="15">The sequence shown here is derived from an EMBL/GenBank/DDBJ whole genome shotgun (WGS) entry which is preliminary data.</text>
</comment>
<proteinExistence type="inferred from homology"/>
<name>A0ABY2YVZ5_9LACO</name>
<comment type="subcellular location">
    <subcellularLocation>
        <location evidence="1">Cell membrane</location>
        <topology evidence="1">Multi-pass membrane protein</topology>
    </subcellularLocation>
</comment>
<reference evidence="15 16" key="1">
    <citation type="submission" date="2018-08" db="EMBL/GenBank/DDBJ databases">
        <title>Comparative genomics of wild bee and flower associated Lactobacillus reveals potential adaptation to the bee host.</title>
        <authorList>
            <person name="Vuong H.Q."/>
            <person name="Mcfrederick Q.S."/>
        </authorList>
    </citation>
    <scope>NUCLEOTIDE SEQUENCE [LARGE SCALE GENOMIC DNA]</scope>
    <source>
        <strain evidence="15 16">HV_04</strain>
    </source>
</reference>
<organism evidence="15 16">
    <name type="scientific">Apilactobacillus timberlakei</name>
    <dbReference type="NCBI Taxonomy" id="2008380"/>
    <lineage>
        <taxon>Bacteria</taxon>
        <taxon>Bacillati</taxon>
        <taxon>Bacillota</taxon>
        <taxon>Bacilli</taxon>
        <taxon>Lactobacillales</taxon>
        <taxon>Lactobacillaceae</taxon>
        <taxon>Apilactobacillus</taxon>
    </lineage>
</organism>
<evidence type="ECO:0000313" key="16">
    <source>
        <dbReference type="Proteomes" id="UP000767392"/>
    </source>
</evidence>
<dbReference type="InterPro" id="IPR032807">
    <property type="entry name" value="GNVR"/>
</dbReference>
<evidence type="ECO:0000256" key="4">
    <source>
        <dbReference type="ARBA" id="ARBA00020739"/>
    </source>
</evidence>
<dbReference type="InterPro" id="IPR050445">
    <property type="entry name" value="Bact_polysacc_biosynth/exp"/>
</dbReference>